<organism evidence="1 2">
    <name type="scientific">Paenibacillus plantiphilus</name>
    <dbReference type="NCBI Taxonomy" id="2905650"/>
    <lineage>
        <taxon>Bacteria</taxon>
        <taxon>Bacillati</taxon>
        <taxon>Bacillota</taxon>
        <taxon>Bacilli</taxon>
        <taxon>Bacillales</taxon>
        <taxon>Paenibacillaceae</taxon>
        <taxon>Paenibacillus</taxon>
    </lineage>
</organism>
<dbReference type="EMBL" id="CAKMMF010000003">
    <property type="protein sequence ID" value="CAH1194910.1"/>
    <property type="molecule type" value="Genomic_DNA"/>
</dbReference>
<accession>A0ABN8FYL0</accession>
<reference evidence="1" key="1">
    <citation type="submission" date="2022-01" db="EMBL/GenBank/DDBJ databases">
        <authorList>
            <person name="Criscuolo A."/>
        </authorList>
    </citation>
    <scope>NUCLEOTIDE SEQUENCE</scope>
    <source>
        <strain evidence="1">CIP111893</strain>
    </source>
</reference>
<comment type="caution">
    <text evidence="1">The sequence shown here is derived from an EMBL/GenBank/DDBJ whole genome shotgun (WGS) entry which is preliminary data.</text>
</comment>
<evidence type="ECO:0000313" key="1">
    <source>
        <dbReference type="EMBL" id="CAH1194910.1"/>
    </source>
</evidence>
<keyword evidence="2" id="KW-1185">Reference proteome</keyword>
<evidence type="ECO:0000313" key="2">
    <source>
        <dbReference type="Proteomes" id="UP000838686"/>
    </source>
</evidence>
<proteinExistence type="predicted"/>
<protein>
    <submittedName>
        <fullName evidence="1">Uncharacterized protein</fullName>
    </submittedName>
</protein>
<sequence length="65" mass="7411">MHAAVSNRLSDKFRTVTASAAMLVVFIEQEWNALMRSAPVFFVPKIEDTRRLSQDERTKLDETGV</sequence>
<dbReference type="Proteomes" id="UP000838686">
    <property type="component" value="Unassembled WGS sequence"/>
</dbReference>
<gene>
    <name evidence="1" type="ORF">PAECIP111893_00573</name>
</gene>
<name>A0ABN8FYL0_9BACL</name>